<evidence type="ECO:0000259" key="4">
    <source>
        <dbReference type="Pfam" id="PF25888"/>
    </source>
</evidence>
<evidence type="ECO:0000256" key="1">
    <source>
        <dbReference type="ARBA" id="ARBA00093462"/>
    </source>
</evidence>
<dbReference type="EMBL" id="CAKJTG010000013">
    <property type="protein sequence ID" value="CAG9608858.1"/>
    <property type="molecule type" value="Genomic_DNA"/>
</dbReference>
<evidence type="ECO:0000313" key="6">
    <source>
        <dbReference type="Proteomes" id="UP000789845"/>
    </source>
</evidence>
<evidence type="ECO:0000256" key="2">
    <source>
        <dbReference type="SAM" id="MobiDB-lite"/>
    </source>
</evidence>
<dbReference type="AlphaFoldDB" id="A0A9C7GAZ0"/>
<gene>
    <name evidence="5" type="primary">dnaB</name>
    <name evidence="5" type="ORF">NEOCIP111885_02576</name>
</gene>
<accession>A0A9C7GAZ0</accession>
<feature type="compositionally biased region" description="Basic residues" evidence="2">
    <location>
        <begin position="411"/>
        <end position="420"/>
    </location>
</feature>
<dbReference type="InterPro" id="IPR058660">
    <property type="entry name" value="WHD_DnaB"/>
</dbReference>
<sequence length="465" mass="53945">MALHWQELLPIDRYKVASDGLLHFYDQKVLTFLYQPLIGSTAFSLYMTLWAELEENRLWSDTTTHHSLMNSLDTNLKEIFYARQKLEAIGLLKTYVKVKEDDRSFIYELKPPLNPETFFLDGMLNIFLYQKIGKKQFARLKRFFSDHQLPQQDEEYKDITKAFQEVYSSASPESLQFHRESSKDLKLNEGETFIGRSDSKPIQIHVDNFNFELLFAGLKDTFISQQSFTVKVKEAIANLAFLYNIDALQMQGIVISASDTDGINIEDLRKAARDWFQFQNEDKLPLLVDNVQPVLLTTQRTEPNTKEEKLKYYFETVSPRQFLMDISGGGEPGKADLQIVEDIMFAQQLPPGVVNVLIHVVMIKTDMKLTKGYAEKIASHWARKGVQTVDEAMDLAIKENRQYIEWASGKKDKKSYNKKPTRTEMLPEWFNNDEKKVASNEPESDKKEAAAKKRALEERLKKFKK</sequence>
<comment type="similarity">
    <text evidence="1">Belongs to the DnaB/DnaD family.</text>
</comment>
<dbReference type="Pfam" id="PF25888">
    <property type="entry name" value="WHD_DnaB"/>
    <property type="match status" value="1"/>
</dbReference>
<name>A0A9C7GAZ0_9BACI</name>
<dbReference type="InterPro" id="IPR006343">
    <property type="entry name" value="DnaB/C_C"/>
</dbReference>
<proteinExistence type="inferred from homology"/>
<keyword evidence="6" id="KW-1185">Reference proteome</keyword>
<evidence type="ECO:0000259" key="3">
    <source>
        <dbReference type="Pfam" id="PF07261"/>
    </source>
</evidence>
<feature type="domain" description="Replicative helicase loading/DNA remodeling protein DnaB N-terminal winged helix" evidence="4">
    <location>
        <begin position="10"/>
        <end position="187"/>
    </location>
</feature>
<organism evidence="5 6">
    <name type="scientific">Pseudoneobacillus rhizosphaerae</name>
    <dbReference type="NCBI Taxonomy" id="2880968"/>
    <lineage>
        <taxon>Bacteria</taxon>
        <taxon>Bacillati</taxon>
        <taxon>Bacillota</taxon>
        <taxon>Bacilli</taxon>
        <taxon>Bacillales</taxon>
        <taxon>Bacillaceae</taxon>
        <taxon>Pseudoneobacillus</taxon>
    </lineage>
</organism>
<feature type="compositionally biased region" description="Basic and acidic residues" evidence="2">
    <location>
        <begin position="432"/>
        <end position="454"/>
    </location>
</feature>
<dbReference type="Proteomes" id="UP000789845">
    <property type="component" value="Unassembled WGS sequence"/>
</dbReference>
<dbReference type="Pfam" id="PF07261">
    <property type="entry name" value="DnaB_2"/>
    <property type="match status" value="1"/>
</dbReference>
<feature type="region of interest" description="Disordered" evidence="2">
    <location>
        <begin position="409"/>
        <end position="454"/>
    </location>
</feature>
<evidence type="ECO:0000313" key="5">
    <source>
        <dbReference type="EMBL" id="CAG9608858.1"/>
    </source>
</evidence>
<feature type="domain" description="DnaB/C C-terminal" evidence="3">
    <location>
        <begin position="333"/>
        <end position="394"/>
    </location>
</feature>
<comment type="caution">
    <text evidence="5">The sequence shown here is derived from an EMBL/GenBank/DDBJ whole genome shotgun (WGS) entry which is preliminary data.</text>
</comment>
<protein>
    <submittedName>
        <fullName evidence="5">Replication initiation and membrane attachment protein</fullName>
    </submittedName>
</protein>
<reference evidence="5" key="1">
    <citation type="submission" date="2021-10" db="EMBL/GenBank/DDBJ databases">
        <authorList>
            <person name="Criscuolo A."/>
        </authorList>
    </citation>
    <scope>NUCLEOTIDE SEQUENCE</scope>
    <source>
        <strain evidence="5">CIP111885</strain>
    </source>
</reference>
<dbReference type="RefSeq" id="WP_230497102.1">
    <property type="nucleotide sequence ID" value="NZ_CAKJTG010000013.1"/>
</dbReference>